<evidence type="ECO:0000313" key="1">
    <source>
        <dbReference type="EMBL" id="GAU44798.1"/>
    </source>
</evidence>
<gene>
    <name evidence="1" type="ORF">TSUD_382960</name>
</gene>
<protein>
    <submittedName>
        <fullName evidence="1">Uncharacterized protein</fullName>
    </submittedName>
</protein>
<accession>A0A2Z6NJW6</accession>
<keyword evidence="2" id="KW-1185">Reference proteome</keyword>
<dbReference type="EMBL" id="DF974072">
    <property type="protein sequence ID" value="GAU44798.1"/>
    <property type="molecule type" value="Genomic_DNA"/>
</dbReference>
<organism evidence="1 2">
    <name type="scientific">Trifolium subterraneum</name>
    <name type="common">Subterranean clover</name>
    <dbReference type="NCBI Taxonomy" id="3900"/>
    <lineage>
        <taxon>Eukaryota</taxon>
        <taxon>Viridiplantae</taxon>
        <taxon>Streptophyta</taxon>
        <taxon>Embryophyta</taxon>
        <taxon>Tracheophyta</taxon>
        <taxon>Spermatophyta</taxon>
        <taxon>Magnoliopsida</taxon>
        <taxon>eudicotyledons</taxon>
        <taxon>Gunneridae</taxon>
        <taxon>Pentapetalae</taxon>
        <taxon>rosids</taxon>
        <taxon>fabids</taxon>
        <taxon>Fabales</taxon>
        <taxon>Fabaceae</taxon>
        <taxon>Papilionoideae</taxon>
        <taxon>50 kb inversion clade</taxon>
        <taxon>NPAAA clade</taxon>
        <taxon>Hologalegina</taxon>
        <taxon>IRL clade</taxon>
        <taxon>Trifolieae</taxon>
        <taxon>Trifolium</taxon>
    </lineage>
</organism>
<dbReference type="AlphaFoldDB" id="A0A2Z6NJW6"/>
<proteinExistence type="predicted"/>
<dbReference type="Proteomes" id="UP000242715">
    <property type="component" value="Unassembled WGS sequence"/>
</dbReference>
<dbReference type="OrthoDB" id="1425929at2759"/>
<name>A0A2Z6NJW6_TRISU</name>
<evidence type="ECO:0000313" key="2">
    <source>
        <dbReference type="Proteomes" id="UP000242715"/>
    </source>
</evidence>
<sequence>MTLNTLFEDGVANDIGAIIHQMKGNMNKANECWEEFVTVRDENENSYSFEMFKENVEKLKRAEKESYGKNGQ</sequence>
<reference evidence="2" key="1">
    <citation type="journal article" date="2017" name="Front. Plant Sci.">
        <title>Climate Clever Clovers: New Paradigm to Reduce the Environmental Footprint of Ruminants by Breeding Low Methanogenic Forages Utilizing Haplotype Variation.</title>
        <authorList>
            <person name="Kaur P."/>
            <person name="Appels R."/>
            <person name="Bayer P.E."/>
            <person name="Keeble-Gagnere G."/>
            <person name="Wang J."/>
            <person name="Hirakawa H."/>
            <person name="Shirasawa K."/>
            <person name="Vercoe P."/>
            <person name="Stefanova K."/>
            <person name="Durmic Z."/>
            <person name="Nichols P."/>
            <person name="Revell C."/>
            <person name="Isobe S.N."/>
            <person name="Edwards D."/>
            <person name="Erskine W."/>
        </authorList>
    </citation>
    <scope>NUCLEOTIDE SEQUENCE [LARGE SCALE GENOMIC DNA]</scope>
    <source>
        <strain evidence="2">cv. Daliak</strain>
    </source>
</reference>